<proteinExistence type="predicted"/>
<gene>
    <name evidence="2" type="ORF">AKO1_012330</name>
</gene>
<name>A0AAW2YWT6_9EUKA</name>
<protein>
    <submittedName>
        <fullName evidence="2">Nucleoporin NUP159</fullName>
    </submittedName>
</protein>
<accession>A0AAW2YWT6</accession>
<feature type="compositionally biased region" description="Gly residues" evidence="1">
    <location>
        <begin position="63"/>
        <end position="73"/>
    </location>
</feature>
<comment type="caution">
    <text evidence="2">The sequence shown here is derived from an EMBL/GenBank/DDBJ whole genome shotgun (WGS) entry which is preliminary data.</text>
</comment>
<evidence type="ECO:0000313" key="3">
    <source>
        <dbReference type="Proteomes" id="UP001431209"/>
    </source>
</evidence>
<reference evidence="2 3" key="1">
    <citation type="submission" date="2024-03" db="EMBL/GenBank/DDBJ databases">
        <title>The Acrasis kona genome and developmental transcriptomes reveal deep origins of eukaryotic multicellular pathways.</title>
        <authorList>
            <person name="Sheikh S."/>
            <person name="Fu C.-J."/>
            <person name="Brown M.W."/>
            <person name="Baldauf S.L."/>
        </authorList>
    </citation>
    <scope>NUCLEOTIDE SEQUENCE [LARGE SCALE GENOMIC DNA]</scope>
    <source>
        <strain evidence="2 3">ATCC MYA-3509</strain>
    </source>
</reference>
<feature type="region of interest" description="Disordered" evidence="1">
    <location>
        <begin position="63"/>
        <end position="99"/>
    </location>
</feature>
<dbReference type="Proteomes" id="UP001431209">
    <property type="component" value="Unassembled WGS sequence"/>
</dbReference>
<dbReference type="AlphaFoldDB" id="A0AAW2YWT6"/>
<sequence length="99" mass="10262">MGICFALCCNDYDTYTTYGPGPYSQGPHYYHTDMFPHHHHTVGYHMGGGPAYVGPPMGGGAFEPPSMGGGFQPSGGSYSDFGGGAFEPPSISGTSGFAN</sequence>
<dbReference type="EMBL" id="JAOPGA020000769">
    <property type="protein sequence ID" value="KAL0481542.1"/>
    <property type="molecule type" value="Genomic_DNA"/>
</dbReference>
<evidence type="ECO:0000313" key="2">
    <source>
        <dbReference type="EMBL" id="KAL0481542.1"/>
    </source>
</evidence>
<organism evidence="2 3">
    <name type="scientific">Acrasis kona</name>
    <dbReference type="NCBI Taxonomy" id="1008807"/>
    <lineage>
        <taxon>Eukaryota</taxon>
        <taxon>Discoba</taxon>
        <taxon>Heterolobosea</taxon>
        <taxon>Tetramitia</taxon>
        <taxon>Eutetramitia</taxon>
        <taxon>Acrasidae</taxon>
        <taxon>Acrasis</taxon>
    </lineage>
</organism>
<keyword evidence="3" id="KW-1185">Reference proteome</keyword>
<evidence type="ECO:0000256" key="1">
    <source>
        <dbReference type="SAM" id="MobiDB-lite"/>
    </source>
</evidence>